<evidence type="ECO:0008006" key="6">
    <source>
        <dbReference type="Google" id="ProtNLM"/>
    </source>
</evidence>
<evidence type="ECO:0000256" key="3">
    <source>
        <dbReference type="SAM" id="SignalP"/>
    </source>
</evidence>
<feature type="transmembrane region" description="Helical" evidence="2">
    <location>
        <begin position="90"/>
        <end position="110"/>
    </location>
</feature>
<keyword evidence="5" id="KW-1185">Reference proteome</keyword>
<organism evidence="4 5">
    <name type="scientific">Nocardioides szechwanensis</name>
    <dbReference type="NCBI Taxonomy" id="1005944"/>
    <lineage>
        <taxon>Bacteria</taxon>
        <taxon>Bacillati</taxon>
        <taxon>Actinomycetota</taxon>
        <taxon>Actinomycetes</taxon>
        <taxon>Propionibacteriales</taxon>
        <taxon>Nocardioidaceae</taxon>
        <taxon>Nocardioides</taxon>
    </lineage>
</organism>
<dbReference type="STRING" id="1005944.SAMN05192576_3892"/>
<feature type="compositionally biased region" description="Pro residues" evidence="1">
    <location>
        <begin position="78"/>
        <end position="87"/>
    </location>
</feature>
<feature type="chain" id="PRO_5011575315" description="MYXO-CTERM domain-containing protein" evidence="3">
    <location>
        <begin position="32"/>
        <end position="136"/>
    </location>
</feature>
<keyword evidence="2" id="KW-0472">Membrane</keyword>
<feature type="compositionally biased region" description="Polar residues" evidence="1">
    <location>
        <begin position="44"/>
        <end position="63"/>
    </location>
</feature>
<reference evidence="4 5" key="1">
    <citation type="submission" date="2016-10" db="EMBL/GenBank/DDBJ databases">
        <authorList>
            <person name="de Groot N.N."/>
        </authorList>
    </citation>
    <scope>NUCLEOTIDE SEQUENCE [LARGE SCALE GENOMIC DNA]</scope>
    <source>
        <strain evidence="4 5">CGMCC 1.11147</strain>
    </source>
</reference>
<dbReference type="AlphaFoldDB" id="A0A1H0J336"/>
<dbReference type="RefSeq" id="WP_091026472.1">
    <property type="nucleotide sequence ID" value="NZ_BKAE01000012.1"/>
</dbReference>
<sequence length="136" mass="14369">MPDIVPNTIKVAAAAIAVLFATATAAIPAYADEPTPSIPVPSAEETSGGHSQHGSDHTTTPSETADEPSTGHEDHAPPTEPTEPPSRPRAWVFGGFAAVNGVALAYAAWLRRRTAPDRERRTRARVAAQVREGNNR</sequence>
<proteinExistence type="predicted"/>
<keyword evidence="3" id="KW-0732">Signal</keyword>
<protein>
    <recommendedName>
        <fullName evidence="6">MYXO-CTERM domain-containing protein</fullName>
    </recommendedName>
</protein>
<keyword evidence="2" id="KW-0812">Transmembrane</keyword>
<feature type="signal peptide" evidence="3">
    <location>
        <begin position="1"/>
        <end position="31"/>
    </location>
</feature>
<name>A0A1H0J336_9ACTN</name>
<dbReference type="EMBL" id="FNIC01000008">
    <property type="protein sequence ID" value="SDO38012.1"/>
    <property type="molecule type" value="Genomic_DNA"/>
</dbReference>
<evidence type="ECO:0000256" key="1">
    <source>
        <dbReference type="SAM" id="MobiDB-lite"/>
    </source>
</evidence>
<feature type="region of interest" description="Disordered" evidence="1">
    <location>
        <begin position="31"/>
        <end position="90"/>
    </location>
</feature>
<dbReference type="Proteomes" id="UP000199004">
    <property type="component" value="Unassembled WGS sequence"/>
</dbReference>
<evidence type="ECO:0000256" key="2">
    <source>
        <dbReference type="SAM" id="Phobius"/>
    </source>
</evidence>
<accession>A0A1H0J336</accession>
<keyword evidence="2" id="KW-1133">Transmembrane helix</keyword>
<feature type="compositionally biased region" description="Low complexity" evidence="1">
    <location>
        <begin position="125"/>
        <end position="136"/>
    </location>
</feature>
<feature type="region of interest" description="Disordered" evidence="1">
    <location>
        <begin position="115"/>
        <end position="136"/>
    </location>
</feature>
<gene>
    <name evidence="4" type="ORF">SAMN05192576_3892</name>
</gene>
<evidence type="ECO:0000313" key="4">
    <source>
        <dbReference type="EMBL" id="SDO38012.1"/>
    </source>
</evidence>
<evidence type="ECO:0000313" key="5">
    <source>
        <dbReference type="Proteomes" id="UP000199004"/>
    </source>
</evidence>